<accession>A0A916J8G7</accession>
<reference evidence="3" key="1">
    <citation type="submission" date="2021-04" db="EMBL/GenBank/DDBJ databases">
        <authorList>
            <person name="Rodrigo-Torres L."/>
            <person name="Arahal R. D."/>
            <person name="Lucena T."/>
        </authorList>
    </citation>
    <scope>NUCLEOTIDE SEQUENCE</scope>
    <source>
        <strain evidence="3">CECT 9275</strain>
    </source>
</reference>
<evidence type="ECO:0000313" key="3">
    <source>
        <dbReference type="EMBL" id="CAG4990276.1"/>
    </source>
</evidence>
<evidence type="ECO:0000256" key="1">
    <source>
        <dbReference type="SAM" id="MobiDB-lite"/>
    </source>
</evidence>
<dbReference type="EMBL" id="CAJRAF010000001">
    <property type="protein sequence ID" value="CAG4990276.1"/>
    <property type="molecule type" value="Genomic_DNA"/>
</dbReference>
<evidence type="ECO:0000313" key="4">
    <source>
        <dbReference type="Proteomes" id="UP000680038"/>
    </source>
</evidence>
<sequence>MDLVGRQTNQIMITMNREEIDKEARATKNTRNTWKWIIGIGVVLMLIAFWGGFFNHDENFSGAETPSATAPDTLATDTVGTETNPDTVMENVRDTQ</sequence>
<comment type="caution">
    <text evidence="3">The sequence shown here is derived from an EMBL/GenBank/DDBJ whole genome shotgun (WGS) entry which is preliminary data.</text>
</comment>
<keyword evidence="2" id="KW-0472">Membrane</keyword>
<keyword evidence="2" id="KW-0812">Transmembrane</keyword>
<name>A0A916J8G7_9BACT</name>
<feature type="compositionally biased region" description="Polar residues" evidence="1">
    <location>
        <begin position="62"/>
        <end position="86"/>
    </location>
</feature>
<keyword evidence="2" id="KW-1133">Transmembrane helix</keyword>
<organism evidence="3 4">
    <name type="scientific">Dyadobacter helix</name>
    <dbReference type="NCBI Taxonomy" id="2822344"/>
    <lineage>
        <taxon>Bacteria</taxon>
        <taxon>Pseudomonadati</taxon>
        <taxon>Bacteroidota</taxon>
        <taxon>Cytophagia</taxon>
        <taxon>Cytophagales</taxon>
        <taxon>Spirosomataceae</taxon>
        <taxon>Dyadobacter</taxon>
    </lineage>
</organism>
<dbReference type="Proteomes" id="UP000680038">
    <property type="component" value="Unassembled WGS sequence"/>
</dbReference>
<keyword evidence="4" id="KW-1185">Reference proteome</keyword>
<protein>
    <submittedName>
        <fullName evidence="3">Uncharacterized protein</fullName>
    </submittedName>
</protein>
<feature type="region of interest" description="Disordered" evidence="1">
    <location>
        <begin position="60"/>
        <end position="96"/>
    </location>
</feature>
<gene>
    <name evidence="3" type="ORF">DYBT9275_00493</name>
</gene>
<evidence type="ECO:0000256" key="2">
    <source>
        <dbReference type="SAM" id="Phobius"/>
    </source>
</evidence>
<feature type="transmembrane region" description="Helical" evidence="2">
    <location>
        <begin position="34"/>
        <end position="53"/>
    </location>
</feature>
<dbReference type="AlphaFoldDB" id="A0A916J8G7"/>
<proteinExistence type="predicted"/>